<dbReference type="Gene3D" id="3.60.21.10">
    <property type="match status" value="1"/>
</dbReference>
<dbReference type="EMBL" id="RKMG01000001">
    <property type="protein sequence ID" value="RPA65505.1"/>
    <property type="molecule type" value="Genomic_DNA"/>
</dbReference>
<keyword evidence="4" id="KW-0572">Peptidoglycan-anchor</keyword>
<feature type="domain" description="Gram-positive cocci surface proteins LPxTG" evidence="8">
    <location>
        <begin position="762"/>
        <end position="793"/>
    </location>
</feature>
<evidence type="ECO:0000256" key="6">
    <source>
        <dbReference type="SAM" id="Phobius"/>
    </source>
</evidence>
<comment type="caution">
    <text evidence="9">The sequence shown here is derived from an EMBL/GenBank/DDBJ whole genome shotgun (WGS) entry which is preliminary data.</text>
</comment>
<name>A0A3N4GT66_9LACT</name>
<dbReference type="InterPro" id="IPR004843">
    <property type="entry name" value="Calcineurin-like_PHP"/>
</dbReference>
<reference evidence="9 10" key="1">
    <citation type="submission" date="2018-11" db="EMBL/GenBank/DDBJ databases">
        <title>Aerococcus sp. SJQ22, whole genome shotgun sequence.</title>
        <authorList>
            <person name="Sun L."/>
            <person name="Gao X."/>
            <person name="Chen W."/>
            <person name="Huang K."/>
        </authorList>
    </citation>
    <scope>NUCLEOTIDE SEQUENCE [LARGE SCALE GENOMIC DNA]</scope>
    <source>
        <strain evidence="9 10">SJQ22</strain>
    </source>
</reference>
<organism evidence="9 10">
    <name type="scientific">Aerococcus agrisoli</name>
    <dbReference type="NCBI Taxonomy" id="2487350"/>
    <lineage>
        <taxon>Bacteria</taxon>
        <taxon>Bacillati</taxon>
        <taxon>Bacillota</taxon>
        <taxon>Bacilli</taxon>
        <taxon>Lactobacillales</taxon>
        <taxon>Aerococcaceae</taxon>
        <taxon>Aerococcus</taxon>
    </lineage>
</organism>
<feature type="compositionally biased region" description="Acidic residues" evidence="5">
    <location>
        <begin position="697"/>
        <end position="714"/>
    </location>
</feature>
<feature type="region of interest" description="Disordered" evidence="5">
    <location>
        <begin position="47"/>
        <end position="68"/>
    </location>
</feature>
<dbReference type="Proteomes" id="UP000273977">
    <property type="component" value="Unassembled WGS sequence"/>
</dbReference>
<dbReference type="InterPro" id="IPR006179">
    <property type="entry name" value="5_nucleotidase/apyrase"/>
</dbReference>
<dbReference type="Gene3D" id="3.90.780.10">
    <property type="entry name" value="5'-Nucleotidase, C-terminal domain"/>
    <property type="match status" value="1"/>
</dbReference>
<dbReference type="InterPro" id="IPR019931">
    <property type="entry name" value="LPXTG_anchor"/>
</dbReference>
<dbReference type="InterPro" id="IPR029052">
    <property type="entry name" value="Metallo-depent_PP-like"/>
</dbReference>
<evidence type="ECO:0000256" key="4">
    <source>
        <dbReference type="ARBA" id="ARBA00023088"/>
    </source>
</evidence>
<dbReference type="PROSITE" id="PS00786">
    <property type="entry name" value="5_NUCLEOTIDASE_2"/>
    <property type="match status" value="1"/>
</dbReference>
<dbReference type="Pfam" id="PF00149">
    <property type="entry name" value="Metallophos"/>
    <property type="match status" value="1"/>
</dbReference>
<keyword evidence="2" id="KW-0964">Secreted</keyword>
<dbReference type="AlphaFoldDB" id="A0A3N4GT66"/>
<dbReference type="GO" id="GO:0008768">
    <property type="term" value="F:UDP-sugar diphosphatase activity"/>
    <property type="evidence" value="ECO:0007669"/>
    <property type="project" value="TreeGrafter"/>
</dbReference>
<dbReference type="Pfam" id="PF02872">
    <property type="entry name" value="5_nucleotid_C"/>
    <property type="match status" value="1"/>
</dbReference>
<keyword evidence="6" id="KW-0812">Transmembrane</keyword>
<dbReference type="SUPFAM" id="SSF56300">
    <property type="entry name" value="Metallo-dependent phosphatases"/>
    <property type="match status" value="1"/>
</dbReference>
<dbReference type="GO" id="GO:0030288">
    <property type="term" value="C:outer membrane-bounded periplasmic space"/>
    <property type="evidence" value="ECO:0007669"/>
    <property type="project" value="TreeGrafter"/>
</dbReference>
<evidence type="ECO:0000256" key="1">
    <source>
        <dbReference type="ARBA" id="ARBA00022512"/>
    </source>
</evidence>
<keyword evidence="1" id="KW-0134">Cell wall</keyword>
<feature type="region of interest" description="Disordered" evidence="5">
    <location>
        <begin position="111"/>
        <end position="139"/>
    </location>
</feature>
<dbReference type="GO" id="GO:0009166">
    <property type="term" value="P:nucleotide catabolic process"/>
    <property type="evidence" value="ECO:0007669"/>
    <property type="project" value="InterPro"/>
</dbReference>
<evidence type="ECO:0000256" key="3">
    <source>
        <dbReference type="ARBA" id="ARBA00022729"/>
    </source>
</evidence>
<gene>
    <name evidence="9" type="ORF">EF384_00430</name>
</gene>
<dbReference type="InterPro" id="IPR008334">
    <property type="entry name" value="5'-Nucleotdase_C"/>
</dbReference>
<feature type="region of interest" description="Disordered" evidence="5">
    <location>
        <begin position="696"/>
        <end position="748"/>
    </location>
</feature>
<keyword evidence="3 7" id="KW-0732">Signal</keyword>
<sequence>MSKNHFITTSRFVLSLTAAGIVGLTTTHAVQADEVATSTSSLAAEAVSSEVTTDVTTETPTETTEATTQASVVETTAVESATPTEATTETVVEAPVVEEIVAAEAVVAEDVASEPVATEEKVVNPEASSETDTDGDGRVDTITIAHTNDMHGRIEQSGSSVIGIANASQYYEEVGADVVVDAGDAFQGLPVSNHDQGATMAEAMNQAGYDAMAVGNHEFDFGQDVATAYEDKTGFPVLSVNTVYADTQEYVFTPSTNVSTQGYNLGVVGVTTPETATKTHPNNVENIEFLSPIETTISEISRLIADDTTVEDAFIVLAHLGIDATTNEEWRATALATALDDVEAFNAFQIVILDGHSHSAYADEHYGNVLLQQTGTALNNIGLVSLNFVDPSQTSGQLVAASDVLTSLGYEFDARGNVTVEGRTDEAIQAILDEASLAYEEETGRIIVEENPVWFNGVREYVRSHETNAGTYITDAMVEYGRNGGFVNATDFAMINGGGIREQIAEGEAITEGDVIAVLPFGNIISQIEVTGETIYEMFELAYSAATITEPYTSSDGNYTVETIDEDSSLPSLAALGGFLQISSDIKVYFDPTLAAGQRVLGVYVLNRETGEFELVANDTTATYFMATNDFLAQGGDGYTMLSGEREEGPSLDQVVMDAMGFGYVDLASYADPLPQNQIIPILTADYKALLAAGEETPVEEEPTTETPGEEEPTTETPVVESGAATTEDTETESNKEEATDVTSTEDDAEKVAVAAAATASLPETGYAGNFGLAISAILGGLGLSLFPSRKRK</sequence>
<evidence type="ECO:0000313" key="10">
    <source>
        <dbReference type="Proteomes" id="UP000273977"/>
    </source>
</evidence>
<evidence type="ECO:0000256" key="2">
    <source>
        <dbReference type="ARBA" id="ARBA00022525"/>
    </source>
</evidence>
<proteinExistence type="predicted"/>
<dbReference type="PANTHER" id="PTHR11575:SF24">
    <property type="entry name" value="5'-NUCLEOTIDASE"/>
    <property type="match status" value="1"/>
</dbReference>
<feature type="signal peptide" evidence="7">
    <location>
        <begin position="1"/>
        <end position="32"/>
    </location>
</feature>
<keyword evidence="6" id="KW-0472">Membrane</keyword>
<dbReference type="InterPro" id="IPR036907">
    <property type="entry name" value="5'-Nucleotdase_C_sf"/>
</dbReference>
<dbReference type="PRINTS" id="PR01607">
    <property type="entry name" value="APYRASEFAMLY"/>
</dbReference>
<dbReference type="GO" id="GO:0000166">
    <property type="term" value="F:nucleotide binding"/>
    <property type="evidence" value="ECO:0007669"/>
    <property type="project" value="InterPro"/>
</dbReference>
<keyword evidence="6" id="KW-1133">Transmembrane helix</keyword>
<dbReference type="GO" id="GO:0046872">
    <property type="term" value="F:metal ion binding"/>
    <property type="evidence" value="ECO:0007669"/>
    <property type="project" value="InterPro"/>
</dbReference>
<feature type="transmembrane region" description="Helical" evidence="6">
    <location>
        <begin position="767"/>
        <end position="787"/>
    </location>
</feature>
<dbReference type="PANTHER" id="PTHR11575">
    <property type="entry name" value="5'-NUCLEOTIDASE-RELATED"/>
    <property type="match status" value="1"/>
</dbReference>
<accession>A0A3N4GT66</accession>
<dbReference type="InterPro" id="IPR006146">
    <property type="entry name" value="5'-Nucleotdase_CS"/>
</dbReference>
<dbReference type="SUPFAM" id="SSF55816">
    <property type="entry name" value="5'-nucleotidase (syn. UDP-sugar hydrolase), C-terminal domain"/>
    <property type="match status" value="1"/>
</dbReference>
<evidence type="ECO:0000256" key="7">
    <source>
        <dbReference type="SAM" id="SignalP"/>
    </source>
</evidence>
<dbReference type="PROSITE" id="PS50847">
    <property type="entry name" value="GRAM_POS_ANCHORING"/>
    <property type="match status" value="1"/>
</dbReference>
<feature type="chain" id="PRO_5039223487" evidence="7">
    <location>
        <begin position="33"/>
        <end position="793"/>
    </location>
</feature>
<evidence type="ECO:0000259" key="8">
    <source>
        <dbReference type="PROSITE" id="PS50847"/>
    </source>
</evidence>
<keyword evidence="10" id="KW-1185">Reference proteome</keyword>
<dbReference type="RefSeq" id="WP_123779036.1">
    <property type="nucleotide sequence ID" value="NZ_RKMG01000001.1"/>
</dbReference>
<protein>
    <submittedName>
        <fullName evidence="9">Bifunctional metallophosphatase/5'-nucleotidase</fullName>
    </submittedName>
</protein>
<dbReference type="GO" id="GO:0008253">
    <property type="term" value="F:5'-nucleotidase activity"/>
    <property type="evidence" value="ECO:0007669"/>
    <property type="project" value="TreeGrafter"/>
</dbReference>
<evidence type="ECO:0000313" key="9">
    <source>
        <dbReference type="EMBL" id="RPA65505.1"/>
    </source>
</evidence>
<evidence type="ECO:0000256" key="5">
    <source>
        <dbReference type="SAM" id="MobiDB-lite"/>
    </source>
</evidence>
<dbReference type="OrthoDB" id="9801679at2"/>